<evidence type="ECO:0000313" key="2">
    <source>
        <dbReference type="Proteomes" id="UP000828251"/>
    </source>
</evidence>
<dbReference type="Proteomes" id="UP000828251">
    <property type="component" value="Unassembled WGS sequence"/>
</dbReference>
<proteinExistence type="predicted"/>
<comment type="caution">
    <text evidence="1">The sequence shown here is derived from an EMBL/GenBank/DDBJ whole genome shotgun (WGS) entry which is preliminary data.</text>
</comment>
<dbReference type="AlphaFoldDB" id="A0A9D3UT46"/>
<protein>
    <submittedName>
        <fullName evidence="1">Uncharacterized protein</fullName>
    </submittedName>
</protein>
<accession>A0A9D3UT46</accession>
<organism evidence="1 2">
    <name type="scientific">Gossypium stocksii</name>
    <dbReference type="NCBI Taxonomy" id="47602"/>
    <lineage>
        <taxon>Eukaryota</taxon>
        <taxon>Viridiplantae</taxon>
        <taxon>Streptophyta</taxon>
        <taxon>Embryophyta</taxon>
        <taxon>Tracheophyta</taxon>
        <taxon>Spermatophyta</taxon>
        <taxon>Magnoliopsida</taxon>
        <taxon>eudicotyledons</taxon>
        <taxon>Gunneridae</taxon>
        <taxon>Pentapetalae</taxon>
        <taxon>rosids</taxon>
        <taxon>malvids</taxon>
        <taxon>Malvales</taxon>
        <taxon>Malvaceae</taxon>
        <taxon>Malvoideae</taxon>
        <taxon>Gossypium</taxon>
    </lineage>
</organism>
<sequence length="124" mass="13975">MSSLNQAIAYELPTHSSIGMRSKPWAPPTTWELTVSCSISLLNGGLSTLPSQYYSAIGHSRVFSLSKWSLLIHMGFHKPMLLRLRLELSPHLINIRNVAVWVNSRLHPELSPHLIVVRIRTKIA</sequence>
<name>A0A9D3UT46_9ROSI</name>
<evidence type="ECO:0000313" key="1">
    <source>
        <dbReference type="EMBL" id="KAH1056504.1"/>
    </source>
</evidence>
<dbReference type="OrthoDB" id="728618at2759"/>
<gene>
    <name evidence="1" type="ORF">J1N35_034569</name>
</gene>
<reference evidence="1 2" key="1">
    <citation type="journal article" date="2021" name="Plant Biotechnol. J.">
        <title>Multi-omics assisted identification of the key and species-specific regulatory components of drought-tolerant mechanisms in Gossypium stocksii.</title>
        <authorList>
            <person name="Yu D."/>
            <person name="Ke L."/>
            <person name="Zhang D."/>
            <person name="Wu Y."/>
            <person name="Sun Y."/>
            <person name="Mei J."/>
            <person name="Sun J."/>
            <person name="Sun Y."/>
        </authorList>
    </citation>
    <scope>NUCLEOTIDE SEQUENCE [LARGE SCALE GENOMIC DNA]</scope>
    <source>
        <strain evidence="2">cv. E1</strain>
        <tissue evidence="1">Leaf</tissue>
    </source>
</reference>
<dbReference type="EMBL" id="JAIQCV010000010">
    <property type="protein sequence ID" value="KAH1056504.1"/>
    <property type="molecule type" value="Genomic_DNA"/>
</dbReference>
<keyword evidence="2" id="KW-1185">Reference proteome</keyword>